<dbReference type="EMBL" id="KZ312447">
    <property type="protein sequence ID" value="KAG8240285.1"/>
    <property type="molecule type" value="Genomic_DNA"/>
</dbReference>
<accession>A0A8K0KV66</accession>
<dbReference type="Gene3D" id="2.60.40.2950">
    <property type="match status" value="1"/>
</dbReference>
<organism evidence="1 2">
    <name type="scientific">Ladona fulva</name>
    <name type="common">Scarce chaser dragonfly</name>
    <name type="synonym">Libellula fulva</name>
    <dbReference type="NCBI Taxonomy" id="123851"/>
    <lineage>
        <taxon>Eukaryota</taxon>
        <taxon>Metazoa</taxon>
        <taxon>Ecdysozoa</taxon>
        <taxon>Arthropoda</taxon>
        <taxon>Hexapoda</taxon>
        <taxon>Insecta</taxon>
        <taxon>Pterygota</taxon>
        <taxon>Palaeoptera</taxon>
        <taxon>Odonata</taxon>
        <taxon>Epiprocta</taxon>
        <taxon>Anisoptera</taxon>
        <taxon>Libelluloidea</taxon>
        <taxon>Libellulidae</taxon>
        <taxon>Ladona</taxon>
    </lineage>
</organism>
<keyword evidence="2" id="KW-1185">Reference proteome</keyword>
<evidence type="ECO:0000313" key="1">
    <source>
        <dbReference type="EMBL" id="KAG8240285.1"/>
    </source>
</evidence>
<gene>
    <name evidence="1" type="ORF">J437_LFUL012762</name>
</gene>
<feature type="non-terminal residue" evidence="1">
    <location>
        <position position="1"/>
    </location>
</feature>
<dbReference type="AlphaFoldDB" id="A0A8K0KV66"/>
<reference evidence="1" key="1">
    <citation type="submission" date="2013-04" db="EMBL/GenBank/DDBJ databases">
        <authorList>
            <person name="Qu J."/>
            <person name="Murali S.C."/>
            <person name="Bandaranaike D."/>
            <person name="Bellair M."/>
            <person name="Blankenburg K."/>
            <person name="Chao H."/>
            <person name="Dinh H."/>
            <person name="Doddapaneni H."/>
            <person name="Downs B."/>
            <person name="Dugan-Rocha S."/>
            <person name="Elkadiri S."/>
            <person name="Gnanaolivu R.D."/>
            <person name="Hernandez B."/>
            <person name="Javaid M."/>
            <person name="Jayaseelan J.C."/>
            <person name="Lee S."/>
            <person name="Li M."/>
            <person name="Ming W."/>
            <person name="Munidasa M."/>
            <person name="Muniz J."/>
            <person name="Nguyen L."/>
            <person name="Ongeri F."/>
            <person name="Osuji N."/>
            <person name="Pu L.-L."/>
            <person name="Puazo M."/>
            <person name="Qu C."/>
            <person name="Quiroz J."/>
            <person name="Raj R."/>
            <person name="Weissenberger G."/>
            <person name="Xin Y."/>
            <person name="Zou X."/>
            <person name="Han Y."/>
            <person name="Richards S."/>
            <person name="Worley K."/>
            <person name="Muzny D."/>
            <person name="Gibbs R."/>
        </authorList>
    </citation>
    <scope>NUCLEOTIDE SEQUENCE</scope>
    <source>
        <strain evidence="1">Sampled in the wild</strain>
    </source>
</reference>
<dbReference type="Proteomes" id="UP000792457">
    <property type="component" value="Unassembled WGS sequence"/>
</dbReference>
<reference evidence="1" key="2">
    <citation type="submission" date="2017-10" db="EMBL/GenBank/DDBJ databases">
        <title>Ladona fulva Genome sequencing and assembly.</title>
        <authorList>
            <person name="Murali S."/>
            <person name="Richards S."/>
            <person name="Bandaranaike D."/>
            <person name="Bellair M."/>
            <person name="Blankenburg K."/>
            <person name="Chao H."/>
            <person name="Dinh H."/>
            <person name="Doddapaneni H."/>
            <person name="Dugan-Rocha S."/>
            <person name="Elkadiri S."/>
            <person name="Gnanaolivu R."/>
            <person name="Hernandez B."/>
            <person name="Skinner E."/>
            <person name="Javaid M."/>
            <person name="Lee S."/>
            <person name="Li M."/>
            <person name="Ming W."/>
            <person name="Munidasa M."/>
            <person name="Muniz J."/>
            <person name="Nguyen L."/>
            <person name="Hughes D."/>
            <person name="Osuji N."/>
            <person name="Pu L.-L."/>
            <person name="Puazo M."/>
            <person name="Qu C."/>
            <person name="Quiroz J."/>
            <person name="Raj R."/>
            <person name="Weissenberger G."/>
            <person name="Xin Y."/>
            <person name="Zou X."/>
            <person name="Han Y."/>
            <person name="Worley K."/>
            <person name="Muzny D."/>
            <person name="Gibbs R."/>
        </authorList>
    </citation>
    <scope>NUCLEOTIDE SEQUENCE</scope>
    <source>
        <strain evidence="1">Sampled in the wild</strain>
    </source>
</reference>
<sequence>MFFLTPQKKTLSILSIVAPRALRPHSEYAAAVTLHGSGSRVDELVTVEVKGRQNDGNLYQKTKTVSIHEGSSM</sequence>
<protein>
    <submittedName>
        <fullName evidence="1">Uncharacterized protein</fullName>
    </submittedName>
</protein>
<evidence type="ECO:0000313" key="2">
    <source>
        <dbReference type="Proteomes" id="UP000792457"/>
    </source>
</evidence>
<proteinExistence type="predicted"/>
<name>A0A8K0KV66_LADFU</name>
<comment type="caution">
    <text evidence="1">The sequence shown here is derived from an EMBL/GenBank/DDBJ whole genome shotgun (WGS) entry which is preliminary data.</text>
</comment>